<evidence type="ECO:0000313" key="3">
    <source>
        <dbReference type="EMBL" id="CAE0560393.1"/>
    </source>
</evidence>
<feature type="compositionally biased region" description="Pro residues" evidence="1">
    <location>
        <begin position="382"/>
        <end position="400"/>
    </location>
</feature>
<protein>
    <submittedName>
        <fullName evidence="3">Uncharacterized protein</fullName>
    </submittedName>
</protein>
<gene>
    <name evidence="3" type="ORF">EHUX00137_LOCUS24156</name>
    <name evidence="4" type="ORF">EHUX00137_LOCUS24158</name>
</gene>
<dbReference type="EMBL" id="HBIR01031163">
    <property type="protein sequence ID" value="CAE0560396.1"/>
    <property type="molecule type" value="Transcribed_RNA"/>
</dbReference>
<evidence type="ECO:0000313" key="4">
    <source>
        <dbReference type="EMBL" id="CAE0560396.1"/>
    </source>
</evidence>
<keyword evidence="2" id="KW-0472">Membrane</keyword>
<reference evidence="3" key="1">
    <citation type="submission" date="2021-01" db="EMBL/GenBank/DDBJ databases">
        <authorList>
            <person name="Corre E."/>
            <person name="Pelletier E."/>
            <person name="Niang G."/>
            <person name="Scheremetjew M."/>
            <person name="Finn R."/>
            <person name="Kale V."/>
            <person name="Holt S."/>
            <person name="Cochrane G."/>
            <person name="Meng A."/>
            <person name="Brown T."/>
            <person name="Cohen L."/>
        </authorList>
    </citation>
    <scope>NUCLEOTIDE SEQUENCE</scope>
    <source>
        <strain evidence="3">379</strain>
    </source>
</reference>
<dbReference type="PANTHER" id="PTHR48148:SF2">
    <property type="entry name" value="PA14 DOMAIN-CONTAINING PROTEIN"/>
    <property type="match status" value="1"/>
</dbReference>
<feature type="region of interest" description="Disordered" evidence="1">
    <location>
        <begin position="439"/>
        <end position="488"/>
    </location>
</feature>
<feature type="compositionally biased region" description="Polar residues" evidence="1">
    <location>
        <begin position="478"/>
        <end position="488"/>
    </location>
</feature>
<evidence type="ECO:0000256" key="1">
    <source>
        <dbReference type="SAM" id="MobiDB-lite"/>
    </source>
</evidence>
<keyword evidence="2" id="KW-0812">Transmembrane</keyword>
<dbReference type="PANTHER" id="PTHR48148">
    <property type="entry name" value="KERATINOCYTE PROLINE-RICH PROTEIN"/>
    <property type="match status" value="1"/>
</dbReference>
<dbReference type="AlphaFoldDB" id="A0A6V2SHA9"/>
<keyword evidence="2" id="KW-1133">Transmembrane helix</keyword>
<evidence type="ECO:0000256" key="2">
    <source>
        <dbReference type="SAM" id="Phobius"/>
    </source>
</evidence>
<organism evidence="3">
    <name type="scientific">Emiliania huxleyi</name>
    <name type="common">Coccolithophore</name>
    <name type="synonym">Pontosphaera huxleyi</name>
    <dbReference type="NCBI Taxonomy" id="2903"/>
    <lineage>
        <taxon>Eukaryota</taxon>
        <taxon>Haptista</taxon>
        <taxon>Haptophyta</taxon>
        <taxon>Prymnesiophyceae</taxon>
        <taxon>Isochrysidales</taxon>
        <taxon>Noelaerhabdaceae</taxon>
        <taxon>Emiliania</taxon>
    </lineage>
</organism>
<accession>A0A6V2SHA9</accession>
<feature type="region of interest" description="Disordered" evidence="1">
    <location>
        <begin position="382"/>
        <end position="405"/>
    </location>
</feature>
<proteinExistence type="predicted"/>
<sequence>MVAPPPTCDWAFGKENLRSREPPHWCDYYDANRSGCAGAFVSGGGARDGVWFAPCVFADGHCRASGDRSVCAFPSLPPPSPLPTTEHLRSVFRGINARFRRGRPSTELLEAGVLVHMFDKQGLLNTRLVKWGRPGGGEFYSGSIIRTAKAFVWGGGDISGGFVLAPSTQILCAYDHDQGTDGQANGGCPIDHEWSGDDLLAVLEAGAPQTAYWINEIIVGGAAWERSLPGGVEAFFTSGGRGADQLRAAHRAFLEEHGLCASQVPLLRYMGAGPEDAFVDISPPPPPGSRCRPWLLPACAAGRSPVRWYNDCSTVKSEATCEGSFSWSLAGEPMPCHWERRADKLVGMCRKQPAGCINSPPPPPPPPPPPMPPSPPPPLPPPPVPPLSPPPLPPPPPSSPPLLSLLSPPPRRTEFLLLAGGVLLAVVLLVLRSRRKSPMERVAVRSIGATDRRRKSQRARGSPRRPGARVAPDESEETQSLKVSMNVR</sequence>
<feature type="compositionally biased region" description="Basic residues" evidence="1">
    <location>
        <begin position="452"/>
        <end position="467"/>
    </location>
</feature>
<name>A0A6V2SHA9_EMIHU</name>
<dbReference type="EMBL" id="HBIR01031161">
    <property type="protein sequence ID" value="CAE0560393.1"/>
    <property type="molecule type" value="Transcribed_RNA"/>
</dbReference>
<feature type="transmembrane region" description="Helical" evidence="2">
    <location>
        <begin position="415"/>
        <end position="431"/>
    </location>
</feature>